<feature type="compositionally biased region" description="Low complexity" evidence="1">
    <location>
        <begin position="21"/>
        <end position="35"/>
    </location>
</feature>
<dbReference type="Gramene" id="Zm00001eb432930_T001">
    <property type="protein sequence ID" value="Zm00001eb432930_P001"/>
    <property type="gene ID" value="Zm00001eb432930"/>
</dbReference>
<protein>
    <submittedName>
        <fullName evidence="2">Uncharacterized protein</fullName>
    </submittedName>
</protein>
<evidence type="ECO:0000313" key="2">
    <source>
        <dbReference type="EnsemblPlants" id="Zm00001eb432930_P001"/>
    </source>
</evidence>
<name>A0A804RN73_MAIZE</name>
<reference evidence="2" key="3">
    <citation type="submission" date="2021-05" db="UniProtKB">
        <authorList>
            <consortium name="EnsemblPlants"/>
        </authorList>
    </citation>
    <scope>IDENTIFICATION</scope>
    <source>
        <strain evidence="2">cv. B73</strain>
    </source>
</reference>
<reference evidence="2" key="2">
    <citation type="submission" date="2019-07" db="EMBL/GenBank/DDBJ databases">
        <authorList>
            <person name="Seetharam A."/>
            <person name="Woodhouse M."/>
            <person name="Cannon E."/>
        </authorList>
    </citation>
    <scope>NUCLEOTIDE SEQUENCE [LARGE SCALE GENOMIC DNA]</scope>
    <source>
        <strain evidence="2">cv. B73</strain>
    </source>
</reference>
<organism evidence="2 3">
    <name type="scientific">Zea mays</name>
    <name type="common">Maize</name>
    <dbReference type="NCBI Taxonomy" id="4577"/>
    <lineage>
        <taxon>Eukaryota</taxon>
        <taxon>Viridiplantae</taxon>
        <taxon>Streptophyta</taxon>
        <taxon>Embryophyta</taxon>
        <taxon>Tracheophyta</taxon>
        <taxon>Spermatophyta</taxon>
        <taxon>Magnoliopsida</taxon>
        <taxon>Liliopsida</taxon>
        <taxon>Poales</taxon>
        <taxon>Poaceae</taxon>
        <taxon>PACMAD clade</taxon>
        <taxon>Panicoideae</taxon>
        <taxon>Andropogonodae</taxon>
        <taxon>Andropogoneae</taxon>
        <taxon>Tripsacinae</taxon>
        <taxon>Zea</taxon>
    </lineage>
</organism>
<sequence>MDSLVRSVRQHPLAPSAGRVSASTNSRASSAAAASGQREGKGQRRLAPWKTVHAGTGMPHACGKASAKLAAARARASRAPRRKQHYRLPRWAHACLA</sequence>
<reference evidence="3" key="1">
    <citation type="journal article" date="2009" name="Science">
        <title>The B73 maize genome: complexity, diversity, and dynamics.</title>
        <authorList>
            <person name="Schnable P.S."/>
            <person name="Ware D."/>
            <person name="Fulton R.S."/>
            <person name="Stein J.C."/>
            <person name="Wei F."/>
            <person name="Pasternak S."/>
            <person name="Liang C."/>
            <person name="Zhang J."/>
            <person name="Fulton L."/>
            <person name="Graves T.A."/>
            <person name="Minx P."/>
            <person name="Reily A.D."/>
            <person name="Courtney L."/>
            <person name="Kruchowski S.S."/>
            <person name="Tomlinson C."/>
            <person name="Strong C."/>
            <person name="Delehaunty K."/>
            <person name="Fronick C."/>
            <person name="Courtney B."/>
            <person name="Rock S.M."/>
            <person name="Belter E."/>
            <person name="Du F."/>
            <person name="Kim K."/>
            <person name="Abbott R.M."/>
            <person name="Cotton M."/>
            <person name="Levy A."/>
            <person name="Marchetto P."/>
            <person name="Ochoa K."/>
            <person name="Jackson S.M."/>
            <person name="Gillam B."/>
            <person name="Chen W."/>
            <person name="Yan L."/>
            <person name="Higginbotham J."/>
            <person name="Cardenas M."/>
            <person name="Waligorski J."/>
            <person name="Applebaum E."/>
            <person name="Phelps L."/>
            <person name="Falcone J."/>
            <person name="Kanchi K."/>
            <person name="Thane T."/>
            <person name="Scimone A."/>
            <person name="Thane N."/>
            <person name="Henke J."/>
            <person name="Wang T."/>
            <person name="Ruppert J."/>
            <person name="Shah N."/>
            <person name="Rotter K."/>
            <person name="Hodges J."/>
            <person name="Ingenthron E."/>
            <person name="Cordes M."/>
            <person name="Kohlberg S."/>
            <person name="Sgro J."/>
            <person name="Delgado B."/>
            <person name="Mead K."/>
            <person name="Chinwalla A."/>
            <person name="Leonard S."/>
            <person name="Crouse K."/>
            <person name="Collura K."/>
            <person name="Kudrna D."/>
            <person name="Currie J."/>
            <person name="He R."/>
            <person name="Angelova A."/>
            <person name="Rajasekar S."/>
            <person name="Mueller T."/>
            <person name="Lomeli R."/>
            <person name="Scara G."/>
            <person name="Ko A."/>
            <person name="Delaney K."/>
            <person name="Wissotski M."/>
            <person name="Lopez G."/>
            <person name="Campos D."/>
            <person name="Braidotti M."/>
            <person name="Ashley E."/>
            <person name="Golser W."/>
            <person name="Kim H."/>
            <person name="Lee S."/>
            <person name="Lin J."/>
            <person name="Dujmic Z."/>
            <person name="Kim W."/>
            <person name="Talag J."/>
            <person name="Zuccolo A."/>
            <person name="Fan C."/>
            <person name="Sebastian A."/>
            <person name="Kramer M."/>
            <person name="Spiegel L."/>
            <person name="Nascimento L."/>
            <person name="Zutavern T."/>
            <person name="Miller B."/>
            <person name="Ambroise C."/>
            <person name="Muller S."/>
            <person name="Spooner W."/>
            <person name="Narechania A."/>
            <person name="Ren L."/>
            <person name="Wei S."/>
            <person name="Kumari S."/>
            <person name="Faga B."/>
            <person name="Levy M.J."/>
            <person name="McMahan L."/>
            <person name="Van Buren P."/>
            <person name="Vaughn M.W."/>
            <person name="Ying K."/>
            <person name="Yeh C.-T."/>
            <person name="Emrich S.J."/>
            <person name="Jia Y."/>
            <person name="Kalyanaraman A."/>
            <person name="Hsia A.-P."/>
            <person name="Barbazuk W.B."/>
            <person name="Baucom R.S."/>
            <person name="Brutnell T.P."/>
            <person name="Carpita N.C."/>
            <person name="Chaparro C."/>
            <person name="Chia J.-M."/>
            <person name="Deragon J.-M."/>
            <person name="Estill J.C."/>
            <person name="Fu Y."/>
            <person name="Jeddeloh J.A."/>
            <person name="Han Y."/>
            <person name="Lee H."/>
            <person name="Li P."/>
            <person name="Lisch D.R."/>
            <person name="Liu S."/>
            <person name="Liu Z."/>
            <person name="Nagel D.H."/>
            <person name="McCann M.C."/>
            <person name="SanMiguel P."/>
            <person name="Myers A.M."/>
            <person name="Nettleton D."/>
            <person name="Nguyen J."/>
            <person name="Penning B.W."/>
            <person name="Ponnala L."/>
            <person name="Schneider K.L."/>
            <person name="Schwartz D.C."/>
            <person name="Sharma A."/>
            <person name="Soderlund C."/>
            <person name="Springer N.M."/>
            <person name="Sun Q."/>
            <person name="Wang H."/>
            <person name="Waterman M."/>
            <person name="Westerman R."/>
            <person name="Wolfgruber T.K."/>
            <person name="Yang L."/>
            <person name="Yu Y."/>
            <person name="Zhang L."/>
            <person name="Zhou S."/>
            <person name="Zhu Q."/>
            <person name="Bennetzen J.L."/>
            <person name="Dawe R.K."/>
            <person name="Jiang J."/>
            <person name="Jiang N."/>
            <person name="Presting G.G."/>
            <person name="Wessler S.R."/>
            <person name="Aluru S."/>
            <person name="Martienssen R.A."/>
            <person name="Clifton S.W."/>
            <person name="McCombie W.R."/>
            <person name="Wing R.A."/>
            <person name="Wilson R.K."/>
        </authorList>
    </citation>
    <scope>NUCLEOTIDE SEQUENCE [LARGE SCALE GENOMIC DNA]</scope>
    <source>
        <strain evidence="3">cv. B73</strain>
    </source>
</reference>
<feature type="region of interest" description="Disordered" evidence="1">
    <location>
        <begin position="1"/>
        <end position="47"/>
    </location>
</feature>
<evidence type="ECO:0000256" key="1">
    <source>
        <dbReference type="SAM" id="MobiDB-lite"/>
    </source>
</evidence>
<keyword evidence="3" id="KW-1185">Reference proteome</keyword>
<proteinExistence type="predicted"/>
<accession>A0A804RN73</accession>
<dbReference type="EnsemblPlants" id="Zm00001eb432930_T001">
    <property type="protein sequence ID" value="Zm00001eb432930_P001"/>
    <property type="gene ID" value="Zm00001eb432930"/>
</dbReference>
<dbReference type="AlphaFoldDB" id="A0A804RN73"/>
<dbReference type="InParanoid" id="A0A804RN73"/>
<evidence type="ECO:0000313" key="3">
    <source>
        <dbReference type="Proteomes" id="UP000007305"/>
    </source>
</evidence>
<dbReference type="Proteomes" id="UP000007305">
    <property type="component" value="Chromosome 10"/>
</dbReference>